<dbReference type="Proteomes" id="UP000264002">
    <property type="component" value="Unassembled WGS sequence"/>
</dbReference>
<protein>
    <submittedName>
        <fullName evidence="2">Uncharacterized protein</fullName>
    </submittedName>
</protein>
<organism evidence="2 3">
    <name type="scientific">Sphaerochaeta halotolerans</name>
    <dbReference type="NCBI Taxonomy" id="2293840"/>
    <lineage>
        <taxon>Bacteria</taxon>
        <taxon>Pseudomonadati</taxon>
        <taxon>Spirochaetota</taxon>
        <taxon>Spirochaetia</taxon>
        <taxon>Spirochaetales</taxon>
        <taxon>Sphaerochaetaceae</taxon>
        <taxon>Sphaerochaeta</taxon>
    </lineage>
</organism>
<keyword evidence="1" id="KW-0472">Membrane</keyword>
<evidence type="ECO:0000313" key="2">
    <source>
        <dbReference type="EMBL" id="RFU94986.1"/>
    </source>
</evidence>
<keyword evidence="1" id="KW-0812">Transmembrane</keyword>
<dbReference type="EMBL" id="QUWK01000006">
    <property type="protein sequence ID" value="RFU94986.1"/>
    <property type="molecule type" value="Genomic_DNA"/>
</dbReference>
<keyword evidence="1" id="KW-1133">Transmembrane helix</keyword>
<sequence>MFQCVIFIELLSLLCLFVLQLDERNFLVLCIVSGSCGGKEYSLTERLFEEVPMFEGFSRQISILLSLIPELGLVLLYCCMPPLVWIS</sequence>
<comment type="caution">
    <text evidence="2">The sequence shown here is derived from an EMBL/GenBank/DDBJ whole genome shotgun (WGS) entry which is preliminary data.</text>
</comment>
<dbReference type="AlphaFoldDB" id="A0A372MI29"/>
<gene>
    <name evidence="2" type="ORF">DYP60_07120</name>
</gene>
<keyword evidence="3" id="KW-1185">Reference proteome</keyword>
<reference evidence="3" key="1">
    <citation type="submission" date="2018-08" db="EMBL/GenBank/DDBJ databases">
        <authorList>
            <person name="Grouzdev D.S."/>
            <person name="Krutkina M.S."/>
        </authorList>
    </citation>
    <scope>NUCLEOTIDE SEQUENCE [LARGE SCALE GENOMIC DNA]</scope>
    <source>
        <strain evidence="3">4-11</strain>
    </source>
</reference>
<reference evidence="2 3" key="2">
    <citation type="submission" date="2018-09" db="EMBL/GenBank/DDBJ databases">
        <title>Genome of Sphaerochaeta halotolerans strain 4-11.</title>
        <authorList>
            <person name="Nazina T.N."/>
            <person name="Sokolova D.S."/>
        </authorList>
    </citation>
    <scope>NUCLEOTIDE SEQUENCE [LARGE SCALE GENOMIC DNA]</scope>
    <source>
        <strain evidence="2 3">4-11</strain>
    </source>
</reference>
<proteinExistence type="predicted"/>
<evidence type="ECO:0000256" key="1">
    <source>
        <dbReference type="SAM" id="Phobius"/>
    </source>
</evidence>
<name>A0A372MI29_9SPIR</name>
<evidence type="ECO:0000313" key="3">
    <source>
        <dbReference type="Proteomes" id="UP000264002"/>
    </source>
</evidence>
<feature type="transmembrane region" description="Helical" evidence="1">
    <location>
        <begin position="61"/>
        <end position="86"/>
    </location>
</feature>
<accession>A0A372MI29</accession>